<dbReference type="RefSeq" id="WP_097613234.1">
    <property type="nucleotide sequence ID" value="NZ_NWSV01000009.1"/>
</dbReference>
<gene>
    <name evidence="5" type="ORF">CO666_16930</name>
</gene>
<evidence type="ECO:0000313" key="5">
    <source>
        <dbReference type="EMBL" id="PDT03251.1"/>
    </source>
</evidence>
<evidence type="ECO:0000313" key="6">
    <source>
        <dbReference type="Proteomes" id="UP000220768"/>
    </source>
</evidence>
<dbReference type="PRINTS" id="PR00032">
    <property type="entry name" value="HTHARAC"/>
</dbReference>
<keyword evidence="2" id="KW-0238">DNA-binding</keyword>
<keyword evidence="3" id="KW-0804">Transcription</keyword>
<dbReference type="InterPro" id="IPR018060">
    <property type="entry name" value="HTH_AraC"/>
</dbReference>
<dbReference type="InterPro" id="IPR050204">
    <property type="entry name" value="AraC_XylS_family_regulators"/>
</dbReference>
<protein>
    <recommendedName>
        <fullName evidence="4">HTH araC/xylS-type domain-containing protein</fullName>
    </recommendedName>
</protein>
<dbReference type="SMART" id="SM00342">
    <property type="entry name" value="HTH_ARAC"/>
    <property type="match status" value="1"/>
</dbReference>
<name>A0A2A6JBC9_9HYPH</name>
<dbReference type="PANTHER" id="PTHR46796:SF7">
    <property type="entry name" value="ARAC FAMILY TRANSCRIPTIONAL REGULATOR"/>
    <property type="match status" value="1"/>
</dbReference>
<dbReference type="InterPro" id="IPR009057">
    <property type="entry name" value="Homeodomain-like_sf"/>
</dbReference>
<feature type="domain" description="HTH araC/xylS-type" evidence="4">
    <location>
        <begin position="196"/>
        <end position="294"/>
    </location>
</feature>
<evidence type="ECO:0000256" key="1">
    <source>
        <dbReference type="ARBA" id="ARBA00023015"/>
    </source>
</evidence>
<dbReference type="PROSITE" id="PS00041">
    <property type="entry name" value="HTH_ARAC_FAMILY_1"/>
    <property type="match status" value="1"/>
</dbReference>
<keyword evidence="1" id="KW-0805">Transcription regulation</keyword>
<sequence>MDVLSNWLKSSVGRLLQVSISRIKPPWGVQIDAQSDVLLHVLMEGECWVRTGETGLYRFGPGDVIITHACSHSIVDPVEFVPQPLEEFKRLPLEAVSDNVTELVCASFGVENAAMRTAIPMLPRFVHLSAQDIAADQRFSAIMSAVRSECQNPDSGSELMIAHLFEAVFVCTLRMAHLRSGGERSWLSALQDPALERVLQEIHRDPSHPWTVESLAQAAGLSRSVFARRFNRCMGVPPLTYLTQWRMKLAARQLKNSDDRLMKVATSVGYESEFAFSRAFKREFGAPPKEFRAGNDAEISHTGGLLTKELSTRSALSN</sequence>
<dbReference type="AlphaFoldDB" id="A0A2A6JBC9"/>
<dbReference type="Proteomes" id="UP000220768">
    <property type="component" value="Unassembled WGS sequence"/>
</dbReference>
<dbReference type="GO" id="GO:0043565">
    <property type="term" value="F:sequence-specific DNA binding"/>
    <property type="evidence" value="ECO:0007669"/>
    <property type="project" value="InterPro"/>
</dbReference>
<dbReference type="PANTHER" id="PTHR46796">
    <property type="entry name" value="HTH-TYPE TRANSCRIPTIONAL ACTIVATOR RHAS-RELATED"/>
    <property type="match status" value="1"/>
</dbReference>
<comment type="caution">
    <text evidence="5">The sequence shown here is derived from an EMBL/GenBank/DDBJ whole genome shotgun (WGS) entry which is preliminary data.</text>
</comment>
<dbReference type="InterPro" id="IPR020449">
    <property type="entry name" value="Tscrpt_reg_AraC-type_HTH"/>
</dbReference>
<dbReference type="InterPro" id="IPR032783">
    <property type="entry name" value="AraC_lig"/>
</dbReference>
<evidence type="ECO:0000259" key="4">
    <source>
        <dbReference type="PROSITE" id="PS01124"/>
    </source>
</evidence>
<dbReference type="GO" id="GO:0003700">
    <property type="term" value="F:DNA-binding transcription factor activity"/>
    <property type="evidence" value="ECO:0007669"/>
    <property type="project" value="InterPro"/>
</dbReference>
<dbReference type="InterPro" id="IPR018062">
    <property type="entry name" value="HTH_AraC-typ_CS"/>
</dbReference>
<evidence type="ECO:0000256" key="2">
    <source>
        <dbReference type="ARBA" id="ARBA00023125"/>
    </source>
</evidence>
<dbReference type="PROSITE" id="PS01124">
    <property type="entry name" value="HTH_ARAC_FAMILY_2"/>
    <property type="match status" value="1"/>
</dbReference>
<organism evidence="5 6">
    <name type="scientific">Rhizobium chutanense</name>
    <dbReference type="NCBI Taxonomy" id="2035448"/>
    <lineage>
        <taxon>Bacteria</taxon>
        <taxon>Pseudomonadati</taxon>
        <taxon>Pseudomonadota</taxon>
        <taxon>Alphaproteobacteria</taxon>
        <taxon>Hyphomicrobiales</taxon>
        <taxon>Rhizobiaceae</taxon>
        <taxon>Rhizobium/Agrobacterium group</taxon>
        <taxon>Rhizobium</taxon>
    </lineage>
</organism>
<dbReference type="Pfam" id="PF12833">
    <property type="entry name" value="HTH_18"/>
    <property type="match status" value="1"/>
</dbReference>
<dbReference type="EMBL" id="NWSV01000009">
    <property type="protein sequence ID" value="PDT03251.1"/>
    <property type="molecule type" value="Genomic_DNA"/>
</dbReference>
<reference evidence="5 6" key="1">
    <citation type="submission" date="2017-09" db="EMBL/GenBank/DDBJ databases">
        <title>Comparative genomics of rhizobia isolated from Phaseolus vulgaris in China.</title>
        <authorList>
            <person name="Tong W."/>
        </authorList>
    </citation>
    <scope>NUCLEOTIDE SEQUENCE [LARGE SCALE GENOMIC DNA]</scope>
    <source>
        <strain evidence="5 6">C5</strain>
    </source>
</reference>
<dbReference type="SUPFAM" id="SSF46689">
    <property type="entry name" value="Homeodomain-like"/>
    <property type="match status" value="2"/>
</dbReference>
<accession>A0A2A6JBC9</accession>
<proteinExistence type="predicted"/>
<dbReference type="Pfam" id="PF12852">
    <property type="entry name" value="Cupin_6"/>
    <property type="match status" value="1"/>
</dbReference>
<keyword evidence="6" id="KW-1185">Reference proteome</keyword>
<evidence type="ECO:0000256" key="3">
    <source>
        <dbReference type="ARBA" id="ARBA00023163"/>
    </source>
</evidence>
<dbReference type="Gene3D" id="1.10.10.60">
    <property type="entry name" value="Homeodomain-like"/>
    <property type="match status" value="2"/>
</dbReference>